<reference evidence="1" key="1">
    <citation type="submission" date="2020-01" db="EMBL/GenBank/DDBJ databases">
        <authorList>
            <person name="Mishra B."/>
        </authorList>
    </citation>
    <scope>NUCLEOTIDE SEQUENCE [LARGE SCALE GENOMIC DNA]</scope>
</reference>
<dbReference type="OrthoDB" id="1039460at2759"/>
<organism evidence="1 2">
    <name type="scientific">Microthlaspi erraticum</name>
    <dbReference type="NCBI Taxonomy" id="1685480"/>
    <lineage>
        <taxon>Eukaryota</taxon>
        <taxon>Viridiplantae</taxon>
        <taxon>Streptophyta</taxon>
        <taxon>Embryophyta</taxon>
        <taxon>Tracheophyta</taxon>
        <taxon>Spermatophyta</taxon>
        <taxon>Magnoliopsida</taxon>
        <taxon>eudicotyledons</taxon>
        <taxon>Gunneridae</taxon>
        <taxon>Pentapetalae</taxon>
        <taxon>rosids</taxon>
        <taxon>malvids</taxon>
        <taxon>Brassicales</taxon>
        <taxon>Brassicaceae</taxon>
        <taxon>Coluteocarpeae</taxon>
        <taxon>Microthlaspi</taxon>
    </lineage>
</organism>
<protein>
    <recommendedName>
        <fullName evidence="3">C2 domain-containing protein</fullName>
    </recommendedName>
</protein>
<accession>A0A6D2L7D3</accession>
<dbReference type="PANTHER" id="PTHR38365:SF1">
    <property type="entry name" value="C2 DOMAIN-CONTAINING PROTEIN"/>
    <property type="match status" value="1"/>
</dbReference>
<dbReference type="AlphaFoldDB" id="A0A6D2L7D3"/>
<evidence type="ECO:0008006" key="3">
    <source>
        <dbReference type="Google" id="ProtNLM"/>
    </source>
</evidence>
<sequence>MIREGKRTMNHNIETKLIVKIFRAAIIDDTTLLKPYNGSSYYRVVAYTDTEDQYATGKVEVLKRNYWEFNQELVISLDFPAEYLYIELLRSGSSFKDPGTWRDPGTSSGMVVMGQGKVRLSGPTKHGKFSGAVGLFGLNSDRCVLEKGTLELSLELRKIVVS</sequence>
<comment type="caution">
    <text evidence="1">The sequence shown here is derived from an EMBL/GenBank/DDBJ whole genome shotgun (WGS) entry which is preliminary data.</text>
</comment>
<dbReference type="Proteomes" id="UP000467841">
    <property type="component" value="Unassembled WGS sequence"/>
</dbReference>
<evidence type="ECO:0000313" key="1">
    <source>
        <dbReference type="EMBL" id="CAA7055494.1"/>
    </source>
</evidence>
<gene>
    <name evidence="1" type="ORF">MERR_LOCUS42730</name>
</gene>
<dbReference type="PANTHER" id="PTHR38365">
    <property type="entry name" value="C2 DOMAIN-CONTAINING PROTEIN-RELATED"/>
    <property type="match status" value="1"/>
</dbReference>
<name>A0A6D2L7D3_9BRAS</name>
<evidence type="ECO:0000313" key="2">
    <source>
        <dbReference type="Proteomes" id="UP000467841"/>
    </source>
</evidence>
<proteinExistence type="predicted"/>
<dbReference type="EMBL" id="CACVBM020001607">
    <property type="protein sequence ID" value="CAA7055494.1"/>
    <property type="molecule type" value="Genomic_DNA"/>
</dbReference>
<keyword evidence="2" id="KW-1185">Reference proteome</keyword>